<dbReference type="AlphaFoldDB" id="A0A4Y2PHA8"/>
<comment type="caution">
    <text evidence="1">The sequence shown here is derived from an EMBL/GenBank/DDBJ whole genome shotgun (WGS) entry which is preliminary data.</text>
</comment>
<protein>
    <submittedName>
        <fullName evidence="1">Uncharacterized protein</fullName>
    </submittedName>
</protein>
<reference evidence="1 2" key="1">
    <citation type="journal article" date="2019" name="Sci. Rep.">
        <title>Orb-weaving spider Araneus ventricosus genome elucidates the spidroin gene catalogue.</title>
        <authorList>
            <person name="Kono N."/>
            <person name="Nakamura H."/>
            <person name="Ohtoshi R."/>
            <person name="Moran D.A.P."/>
            <person name="Shinohara A."/>
            <person name="Yoshida Y."/>
            <person name="Fujiwara M."/>
            <person name="Mori M."/>
            <person name="Tomita M."/>
            <person name="Arakawa K."/>
        </authorList>
    </citation>
    <scope>NUCLEOTIDE SEQUENCE [LARGE SCALE GENOMIC DNA]</scope>
</reference>
<evidence type="ECO:0000313" key="1">
    <source>
        <dbReference type="EMBL" id="GBN50591.1"/>
    </source>
</evidence>
<gene>
    <name evidence="1" type="ORF">AVEN_4595_1</name>
</gene>
<dbReference type="EMBL" id="BGPR01011297">
    <property type="protein sequence ID" value="GBN50591.1"/>
    <property type="molecule type" value="Genomic_DNA"/>
</dbReference>
<accession>A0A4Y2PHA8</accession>
<name>A0A4Y2PHA8_ARAVE</name>
<organism evidence="1 2">
    <name type="scientific">Araneus ventricosus</name>
    <name type="common">Orbweaver spider</name>
    <name type="synonym">Epeira ventricosa</name>
    <dbReference type="NCBI Taxonomy" id="182803"/>
    <lineage>
        <taxon>Eukaryota</taxon>
        <taxon>Metazoa</taxon>
        <taxon>Ecdysozoa</taxon>
        <taxon>Arthropoda</taxon>
        <taxon>Chelicerata</taxon>
        <taxon>Arachnida</taxon>
        <taxon>Araneae</taxon>
        <taxon>Araneomorphae</taxon>
        <taxon>Entelegynae</taxon>
        <taxon>Araneoidea</taxon>
        <taxon>Araneidae</taxon>
        <taxon>Araneus</taxon>
    </lineage>
</organism>
<dbReference type="Proteomes" id="UP000499080">
    <property type="component" value="Unassembled WGS sequence"/>
</dbReference>
<proteinExistence type="predicted"/>
<evidence type="ECO:0000313" key="2">
    <source>
        <dbReference type="Proteomes" id="UP000499080"/>
    </source>
</evidence>
<sequence length="111" mass="12383">MLKQGGEAHLWLPSPFHTVASFRRSSCGVQFVIRNSFRWLDVVHRCLLLSFVPRRNLVDSGSIVEEVRPRSAKPNPPLEMRCVLNVSEGGTRVLSCINYLSRCVQSGAGAM</sequence>
<keyword evidence="2" id="KW-1185">Reference proteome</keyword>